<evidence type="ECO:0000313" key="3">
    <source>
        <dbReference type="Proteomes" id="UP000221168"/>
    </source>
</evidence>
<dbReference type="AlphaFoldDB" id="A0A2G1QJG4"/>
<feature type="transmembrane region" description="Helical" evidence="1">
    <location>
        <begin position="40"/>
        <end position="62"/>
    </location>
</feature>
<dbReference type="Proteomes" id="UP000221168">
    <property type="component" value="Unassembled WGS sequence"/>
</dbReference>
<dbReference type="EMBL" id="PDVP01000013">
    <property type="protein sequence ID" value="PHP65673.1"/>
    <property type="molecule type" value="Genomic_DNA"/>
</dbReference>
<evidence type="ECO:0000313" key="2">
    <source>
        <dbReference type="EMBL" id="PHP65673.1"/>
    </source>
</evidence>
<feature type="transmembrane region" description="Helical" evidence="1">
    <location>
        <begin position="114"/>
        <end position="137"/>
    </location>
</feature>
<keyword evidence="1" id="KW-0472">Membrane</keyword>
<keyword evidence="1" id="KW-1133">Transmembrane helix</keyword>
<gene>
    <name evidence="2" type="ORF">CSC94_17650</name>
</gene>
<dbReference type="OrthoDB" id="7594268at2"/>
<name>A0A2G1QJG4_9HYPH</name>
<proteinExistence type="predicted"/>
<keyword evidence="1" id="KW-0812">Transmembrane</keyword>
<reference evidence="2 3" key="1">
    <citation type="submission" date="2017-10" db="EMBL/GenBank/DDBJ databases">
        <title>Sedimentibacterium mangrovi gen. nov., sp. nov., a novel member of family Phyllobacteriacea isolated from mangrove sediment.</title>
        <authorList>
            <person name="Liao H."/>
            <person name="Tian Y."/>
        </authorList>
    </citation>
    <scope>NUCLEOTIDE SEQUENCE [LARGE SCALE GENOMIC DNA]</scope>
    <source>
        <strain evidence="2 3">X9-2-2</strain>
    </source>
</reference>
<dbReference type="RefSeq" id="WP_099307700.1">
    <property type="nucleotide sequence ID" value="NZ_PDVP01000013.1"/>
</dbReference>
<feature type="transmembrane region" description="Helical" evidence="1">
    <location>
        <begin position="74"/>
        <end position="94"/>
    </location>
</feature>
<sequence length="151" mass="17595">MTIRLPEFWLAFFSFLLHFAWEMLQTPTYAGMAEMPHWDATILCLQATLGDVLFALIAFWLASAAARSRRWYRAWPVLPTLVYMAAGLLLTIGFEFYYTEVSLRWTYSDLMPRLPLLGTGVSPLVQWILIPPLALWLTRRHLVTWQKETAR</sequence>
<comment type="caution">
    <text evidence="2">The sequence shown here is derived from an EMBL/GenBank/DDBJ whole genome shotgun (WGS) entry which is preliminary data.</text>
</comment>
<keyword evidence="3" id="KW-1185">Reference proteome</keyword>
<evidence type="ECO:0000256" key="1">
    <source>
        <dbReference type="SAM" id="Phobius"/>
    </source>
</evidence>
<accession>A0A2G1QJG4</accession>
<organism evidence="2 3">
    <name type="scientific">Zhengella mangrovi</name>
    <dbReference type="NCBI Taxonomy" id="1982044"/>
    <lineage>
        <taxon>Bacteria</taxon>
        <taxon>Pseudomonadati</taxon>
        <taxon>Pseudomonadota</taxon>
        <taxon>Alphaproteobacteria</taxon>
        <taxon>Hyphomicrobiales</taxon>
        <taxon>Notoacmeibacteraceae</taxon>
        <taxon>Zhengella</taxon>
    </lineage>
</organism>
<protein>
    <submittedName>
        <fullName evidence="2">Uncharacterized protein</fullName>
    </submittedName>
</protein>